<dbReference type="CDD" id="cd14723">
    <property type="entry name" value="ZIP_Ppr1"/>
    <property type="match status" value="1"/>
</dbReference>
<dbReference type="InterPro" id="IPR002110">
    <property type="entry name" value="Ankyrin_rpt"/>
</dbReference>
<dbReference type="InterPro" id="IPR007219">
    <property type="entry name" value="XnlR_reg_dom"/>
</dbReference>
<dbReference type="Gene3D" id="1.25.40.20">
    <property type="entry name" value="Ankyrin repeat-containing domain"/>
    <property type="match status" value="4"/>
</dbReference>
<feature type="repeat" description="ANK" evidence="4">
    <location>
        <begin position="41"/>
        <end position="73"/>
    </location>
</feature>
<feature type="repeat" description="ANK" evidence="4">
    <location>
        <begin position="374"/>
        <end position="406"/>
    </location>
</feature>
<keyword evidence="6" id="KW-0812">Transmembrane</keyword>
<feature type="repeat" description="ANK" evidence="4">
    <location>
        <begin position="174"/>
        <end position="206"/>
    </location>
</feature>
<feature type="domain" description="Xylanolytic transcriptional activator regulatory" evidence="7">
    <location>
        <begin position="823"/>
        <end position="898"/>
    </location>
</feature>
<gene>
    <name evidence="8" type="ORF">FANTH_12635</name>
</gene>
<evidence type="ECO:0000256" key="6">
    <source>
        <dbReference type="SAM" id="Phobius"/>
    </source>
</evidence>
<feature type="repeat" description="ANK" evidence="4">
    <location>
        <begin position="341"/>
        <end position="373"/>
    </location>
</feature>
<evidence type="ECO:0000256" key="1">
    <source>
        <dbReference type="ARBA" id="ARBA00022737"/>
    </source>
</evidence>
<dbReference type="EMBL" id="JABEVY010000419">
    <property type="protein sequence ID" value="KAF5233238.1"/>
    <property type="molecule type" value="Genomic_DNA"/>
</dbReference>
<keyword evidence="2 4" id="KW-0040">ANK repeat</keyword>
<keyword evidence="6" id="KW-0472">Membrane</keyword>
<dbReference type="SUPFAM" id="SSF48403">
    <property type="entry name" value="Ankyrin repeat"/>
    <property type="match status" value="2"/>
</dbReference>
<dbReference type="SMART" id="SM00906">
    <property type="entry name" value="Fungal_trans"/>
    <property type="match status" value="1"/>
</dbReference>
<feature type="repeat" description="ANK" evidence="4">
    <location>
        <begin position="308"/>
        <end position="340"/>
    </location>
</feature>
<name>A0A8H5DRM4_9HYPO</name>
<evidence type="ECO:0000313" key="9">
    <source>
        <dbReference type="Proteomes" id="UP000573603"/>
    </source>
</evidence>
<protein>
    <recommendedName>
        <fullName evidence="7">Xylanolytic transcriptional activator regulatory domain-containing protein</fullName>
    </recommendedName>
</protein>
<dbReference type="AlphaFoldDB" id="A0A8H5DRM4"/>
<dbReference type="PROSITE" id="PS50088">
    <property type="entry name" value="ANK_REPEAT"/>
    <property type="match status" value="7"/>
</dbReference>
<keyword evidence="3" id="KW-0539">Nucleus</keyword>
<feature type="repeat" description="ANK" evidence="4">
    <location>
        <begin position="141"/>
        <end position="173"/>
    </location>
</feature>
<dbReference type="Pfam" id="PF04082">
    <property type="entry name" value="Fungal_trans"/>
    <property type="match status" value="1"/>
</dbReference>
<dbReference type="InterPro" id="IPR036770">
    <property type="entry name" value="Ankyrin_rpt-contain_sf"/>
</dbReference>
<accession>A0A8H5DRM4</accession>
<proteinExistence type="predicted"/>
<feature type="region of interest" description="Disordered" evidence="5">
    <location>
        <begin position="617"/>
        <end position="651"/>
    </location>
</feature>
<feature type="compositionally biased region" description="Low complexity" evidence="5">
    <location>
        <begin position="618"/>
        <end position="628"/>
    </location>
</feature>
<keyword evidence="6" id="KW-1133">Transmembrane helix</keyword>
<evidence type="ECO:0000259" key="7">
    <source>
        <dbReference type="SMART" id="SM00906"/>
    </source>
</evidence>
<evidence type="ECO:0000256" key="4">
    <source>
        <dbReference type="PROSITE-ProRule" id="PRU00023"/>
    </source>
</evidence>
<dbReference type="PROSITE" id="PS50297">
    <property type="entry name" value="ANK_REP_REGION"/>
    <property type="match status" value="5"/>
</dbReference>
<evidence type="ECO:0000256" key="3">
    <source>
        <dbReference type="ARBA" id="ARBA00023242"/>
    </source>
</evidence>
<dbReference type="PANTHER" id="PTHR24126:SF14">
    <property type="entry name" value="ANK_REP_REGION DOMAIN-CONTAINING PROTEIN"/>
    <property type="match status" value="1"/>
</dbReference>
<evidence type="ECO:0000256" key="2">
    <source>
        <dbReference type="ARBA" id="ARBA00023043"/>
    </source>
</evidence>
<feature type="transmembrane region" description="Helical" evidence="6">
    <location>
        <begin position="1051"/>
        <end position="1071"/>
    </location>
</feature>
<dbReference type="GO" id="GO:0008270">
    <property type="term" value="F:zinc ion binding"/>
    <property type="evidence" value="ECO:0007669"/>
    <property type="project" value="InterPro"/>
</dbReference>
<dbReference type="Pfam" id="PF12796">
    <property type="entry name" value="Ank_2"/>
    <property type="match status" value="4"/>
</dbReference>
<dbReference type="GO" id="GO:0003677">
    <property type="term" value="F:DNA binding"/>
    <property type="evidence" value="ECO:0007669"/>
    <property type="project" value="InterPro"/>
</dbReference>
<dbReference type="CDD" id="cd12148">
    <property type="entry name" value="fungal_TF_MHR"/>
    <property type="match status" value="1"/>
</dbReference>
<dbReference type="GO" id="GO:0006351">
    <property type="term" value="P:DNA-templated transcription"/>
    <property type="evidence" value="ECO:0007669"/>
    <property type="project" value="InterPro"/>
</dbReference>
<dbReference type="SMART" id="SM00248">
    <property type="entry name" value="ANK"/>
    <property type="match status" value="13"/>
</dbReference>
<evidence type="ECO:0000313" key="8">
    <source>
        <dbReference type="EMBL" id="KAF5233238.1"/>
    </source>
</evidence>
<organism evidence="8 9">
    <name type="scientific">Fusarium anthophilum</name>
    <dbReference type="NCBI Taxonomy" id="48485"/>
    <lineage>
        <taxon>Eukaryota</taxon>
        <taxon>Fungi</taxon>
        <taxon>Dikarya</taxon>
        <taxon>Ascomycota</taxon>
        <taxon>Pezizomycotina</taxon>
        <taxon>Sordariomycetes</taxon>
        <taxon>Hypocreomycetidae</taxon>
        <taxon>Hypocreales</taxon>
        <taxon>Nectriaceae</taxon>
        <taxon>Fusarium</taxon>
        <taxon>Fusarium fujikuroi species complex</taxon>
    </lineage>
</organism>
<evidence type="ECO:0000256" key="5">
    <source>
        <dbReference type="SAM" id="MobiDB-lite"/>
    </source>
</evidence>
<sequence>MSMELCAWEDPLIVASVNGNTKELGNQLDAGRSVDARDLQNGRTLLIWATLGGHDDAVDLLLRRSANPHSQDLRNRTALLHAVANGYEAIAGRLITAGAKIDATDDAGYTAPMLATISGSSNLVARLLVLGANVDTKEWRHEKNPLLYAAEHGFEKCVELLLNAGAEVDFVDKSGRTSLSWAAGNGHANIVNLLLQKGANPNMKDNDLERTPFLWSIKNEQLAVIEILKEKSIPELGYGLMPGPVPATSPRLEEIQQRYKAVKPDFDWRKTSGGDLLLWTLGCRDRIEEDDIIFLVEQGADVNVNKDDGISVLCQACWSGYGKVVSLLIEKGVDPNVVDKDGCTPLASAAGAGHKEIVQKLLDHDVDIDTVDEEDMTPMLAAACGGHSEIVLMLIEKGANPNAYDINGYHALSFASESGDLGFVRALVNKGALPDEGMEQSALMNAVAGNHMDMLKFLIQHGATSYSDSYDICERPPLVLAASHGKTEIMKVFLDMSSNDPKTKIYQIWRALVEACDEGEVEAVKLLLKYKPFDGMDKPDSQPMLFASMQNHHTIVDLLKPYYSTKECLVEDPATGLFRPRNYMQSLETRVAYLEGLLQQARPDVALDHLMGLEKDSSSFSPSATTPFVGPPESESAGNGQRDASAEAEDARDQLSTDVALLCLTTASKEPHYFGPSSAVSFSRIISTAIDLPKRSQASTIRFEHGGFLDWNCPQPFAVSFPSPPLGTALSQAYFGNIHAQYPFLHEPTFSFWEEQCFKADLSGNLSAAGDMAQFFVWMVYATASLALGPAHYDTAESYYKMALKHQPVILELDSIESIQSLLSKSSGLAIRYCIQLGYHRSASRFRRNANPLIAEMSKRCFWVAYDIDRVASFILGRPVGIPDDCIDAELPLDIDDDKINALGLSQNPRVSPDEPPTNMTGAIHVIKLRRLWSKIGNTIYPAMTQSPVNQEVTKKPLMDQLRAELEAWHSEIPYAPDTTGLDPLSVFASREWFRLAYDHSILILYRHWITHKALPGEEDSVEEALECCMQKAKELCLLYRRLFQYQSLQFTWGSLHILFLGGLTYLYCIWKSAKVRQATKRMDIINTCMACNTALVIIAERWSKAVPYRDIFEVLSERTISLVCGDGSLSQGANEESHASDRNQSIEPQAVGDWALEIGADDIPVDSEWFVQELLQGMSNNEA</sequence>
<keyword evidence="9" id="KW-1185">Reference proteome</keyword>
<comment type="caution">
    <text evidence="8">The sequence shown here is derived from an EMBL/GenBank/DDBJ whole genome shotgun (WGS) entry which is preliminary data.</text>
</comment>
<dbReference type="Proteomes" id="UP000573603">
    <property type="component" value="Unassembled WGS sequence"/>
</dbReference>
<dbReference type="PANTHER" id="PTHR24126">
    <property type="entry name" value="ANKYRIN REPEAT, PH AND SEC7 DOMAIN CONTAINING PROTEIN SECG-RELATED"/>
    <property type="match status" value="1"/>
</dbReference>
<keyword evidence="1" id="KW-0677">Repeat</keyword>
<feature type="repeat" description="ANK" evidence="4">
    <location>
        <begin position="74"/>
        <end position="106"/>
    </location>
</feature>
<reference evidence="8 9" key="1">
    <citation type="journal article" date="2020" name="BMC Genomics">
        <title>Correction to: Identification and distribution of gene clusters required for synthesis of sphingolipid metabolism inhibitors in diverse species of the filamentous fungus Fusarium.</title>
        <authorList>
            <person name="Kim H.S."/>
            <person name="Lohmar J.M."/>
            <person name="Busman M."/>
            <person name="Brown D.W."/>
            <person name="Naumann T.A."/>
            <person name="Divon H.H."/>
            <person name="Lysoe E."/>
            <person name="Uhlig S."/>
            <person name="Proctor R.H."/>
        </authorList>
    </citation>
    <scope>NUCLEOTIDE SEQUENCE [LARGE SCALE GENOMIC DNA]</scope>
    <source>
        <strain evidence="8 9">NRRL 25214</strain>
    </source>
</reference>